<keyword evidence="5 9" id="KW-0548">Nucleotidyltransferase</keyword>
<dbReference type="EC" id="2.7.7.6" evidence="2 9"/>
<dbReference type="GO" id="GO:0001018">
    <property type="term" value="F:mitochondrial promoter sequence-specific DNA binding"/>
    <property type="evidence" value="ECO:0007669"/>
    <property type="project" value="TreeGrafter"/>
</dbReference>
<evidence type="ECO:0000256" key="2">
    <source>
        <dbReference type="ARBA" id="ARBA00012418"/>
    </source>
</evidence>
<feature type="domain" description="DNA-directed RNA polymerase N-terminal" evidence="10">
    <location>
        <begin position="268"/>
        <end position="577"/>
    </location>
</feature>
<name>A0A7E4UYQ3_PANRE</name>
<evidence type="ECO:0000256" key="4">
    <source>
        <dbReference type="ARBA" id="ARBA00022679"/>
    </source>
</evidence>
<dbReference type="PROSITE" id="PS00900">
    <property type="entry name" value="RNA_POL_PHAGE_1"/>
    <property type="match status" value="1"/>
</dbReference>
<dbReference type="Pfam" id="PF14700">
    <property type="entry name" value="RPOL_N"/>
    <property type="match status" value="1"/>
</dbReference>
<dbReference type="PROSITE" id="PS00489">
    <property type="entry name" value="RNA_POL_PHAGE_2"/>
    <property type="match status" value="1"/>
</dbReference>
<dbReference type="InterPro" id="IPR037159">
    <property type="entry name" value="RNA_POL_N_sf"/>
</dbReference>
<evidence type="ECO:0000259" key="10">
    <source>
        <dbReference type="SMART" id="SM01311"/>
    </source>
</evidence>
<dbReference type="PANTHER" id="PTHR10102">
    <property type="entry name" value="DNA-DIRECTED RNA POLYMERASE, MITOCHONDRIAL"/>
    <property type="match status" value="1"/>
</dbReference>
<dbReference type="Proteomes" id="UP000492821">
    <property type="component" value="Unassembled WGS sequence"/>
</dbReference>
<proteinExistence type="inferred from homology"/>
<dbReference type="SUPFAM" id="SSF56672">
    <property type="entry name" value="DNA/RNA polymerases"/>
    <property type="match status" value="1"/>
</dbReference>
<evidence type="ECO:0000256" key="5">
    <source>
        <dbReference type="ARBA" id="ARBA00022695"/>
    </source>
</evidence>
<organism evidence="11 12">
    <name type="scientific">Panagrellus redivivus</name>
    <name type="common">Microworm</name>
    <dbReference type="NCBI Taxonomy" id="6233"/>
    <lineage>
        <taxon>Eukaryota</taxon>
        <taxon>Metazoa</taxon>
        <taxon>Ecdysozoa</taxon>
        <taxon>Nematoda</taxon>
        <taxon>Chromadorea</taxon>
        <taxon>Rhabditida</taxon>
        <taxon>Tylenchina</taxon>
        <taxon>Panagrolaimomorpha</taxon>
        <taxon>Panagrolaimoidea</taxon>
        <taxon>Panagrolaimidae</taxon>
        <taxon>Panagrellus</taxon>
    </lineage>
</organism>
<protein>
    <recommendedName>
        <fullName evidence="2 9">DNA-directed RNA polymerase</fullName>
        <ecNumber evidence="2 9">2.7.7.6</ecNumber>
    </recommendedName>
</protein>
<dbReference type="Pfam" id="PF00940">
    <property type="entry name" value="RNA_pol"/>
    <property type="match status" value="1"/>
</dbReference>
<reference evidence="11" key="1">
    <citation type="journal article" date="2013" name="Genetics">
        <title>The draft genome and transcriptome of Panagrellus redivivus are shaped by the harsh demands of a free-living lifestyle.</title>
        <authorList>
            <person name="Srinivasan J."/>
            <person name="Dillman A.R."/>
            <person name="Macchietto M.G."/>
            <person name="Heikkinen L."/>
            <person name="Lakso M."/>
            <person name="Fracchia K.M."/>
            <person name="Antoshechkin I."/>
            <person name="Mortazavi A."/>
            <person name="Wong G."/>
            <person name="Sternberg P.W."/>
        </authorList>
    </citation>
    <scope>NUCLEOTIDE SEQUENCE [LARGE SCALE GENOMIC DNA]</scope>
    <source>
        <strain evidence="11">MT8872</strain>
    </source>
</reference>
<sequence>MGKLLVPKILVYHKHLASTLSSAARPSSSSNDWEKHTVKALNKLFTETERATRNNLTKKNVQSCIVNFIRSDDTRQLFGMSTDFAKKVKRNPKFAISPEFFPVVLKYTALLFESGSNALTKEKWKSSINGALNFLSTLDLRDDLTVVGYGAAVASLRTFVTKNAEKLDLADVEEPLQQCEFRLQKAVVRSHAKPNMLLFDHEDYDRVELLKTGGLADMHRESHYANSLGYDNSSTLVKDLSLKKPFPEYTSPFSITQRSASDYESMFRDQIKSELGGFLKVKNFARKSKLKPMEAVIDEWKWEANIAAQLKAQANYIRDPQIKSCFIGINFDECAKLITDVVKCELSQGQNYFTVGSFQYSLANAVLQYCYRSFLDKINISADEVTTSTFSKFVTYFDDPTLPQRYTLREWWMICCHNLDVDPELTLPLVDFKRALLQKISMVVSNIVMNTCRFPFKSAFKPALFYDKVSHEEESKVTTETKISLSKMVRIHPAVMSLMAAHEFEFMLFPHEFLPMRVPPRPWIDTGKNGPFYSRPSQLIRIANEYRHVDVNKEFELRQESPAQVRPVLDALNDLGSTPWIINNEMLDVLVDVFTLGSDETQAELLSKLSVPMHASAITVPELGDMFPEGSVMADVTTAQWRKYYTDKADALKKKNEMNSLWCWLHYRISLARHYRNDVLFFPHNMDFRGRVYPISPHLNHMGDDINRCLLKFAKGKPLGERGLYWLKLHIVNITGLLKRKSIADRVVYADERLDDMLDSANNPLTGRRWWLESDDPWQTLAACKELRDALKLSNPAEFISHLPIHQDGSCNGLQHYAALGRDKEGALEVNLLPCDVPADVYSSVAARVESKRIEDEQNPDAPGHEVAVELRAAMPQTVPRKVVKQTVMTTVYGVTPFGARQQIKRQLKALGIPSEEAARYAKYLAERTLASLHDAFTASMNIKEWLRDCASATTQLMKPIEWTTPLGMPVMQPYLSIESKQNKICLLPVRHKQVNAFPPNYVHSLDSTHMMLTALHCHKRGITFAAVHDCFWTHACTVDEMNVICREQFVRMHSEPLIERLAEDLKRRYLPENFVKLMSKEQAQHFESTLTPDFTPGELEISKVHDSVYFFS</sequence>
<evidence type="ECO:0000256" key="9">
    <source>
        <dbReference type="RuleBase" id="RU003805"/>
    </source>
</evidence>
<comment type="similarity">
    <text evidence="1 9">Belongs to the phage and mitochondrial RNA polymerase family.</text>
</comment>
<dbReference type="FunFam" id="1.10.287.280:FF:000001">
    <property type="entry name" value="DNA-directed RNA polymerase"/>
    <property type="match status" value="1"/>
</dbReference>
<evidence type="ECO:0000313" key="11">
    <source>
        <dbReference type="Proteomes" id="UP000492821"/>
    </source>
</evidence>
<evidence type="ECO:0000256" key="6">
    <source>
        <dbReference type="ARBA" id="ARBA00022946"/>
    </source>
</evidence>
<dbReference type="Gene3D" id="1.10.1320.10">
    <property type="entry name" value="DNA-directed RNA polymerase, N-terminal domain"/>
    <property type="match status" value="1"/>
</dbReference>
<dbReference type="WBParaSite" id="Pan_g14447.t1">
    <property type="protein sequence ID" value="Pan_g14447.t1"/>
    <property type="gene ID" value="Pan_g14447"/>
</dbReference>
<dbReference type="InterPro" id="IPR043502">
    <property type="entry name" value="DNA/RNA_pol_sf"/>
</dbReference>
<dbReference type="SMART" id="SM01311">
    <property type="entry name" value="RPOL_N"/>
    <property type="match status" value="1"/>
</dbReference>
<dbReference type="GO" id="GO:0034245">
    <property type="term" value="C:mitochondrial DNA-directed RNA polymerase complex"/>
    <property type="evidence" value="ECO:0007669"/>
    <property type="project" value="TreeGrafter"/>
</dbReference>
<dbReference type="Gene3D" id="1.10.150.20">
    <property type="entry name" value="5' to 3' exonuclease, C-terminal subdomain"/>
    <property type="match status" value="1"/>
</dbReference>
<dbReference type="InterPro" id="IPR046950">
    <property type="entry name" value="DNA-dir_Rpol_C_phage-type"/>
</dbReference>
<keyword evidence="6" id="KW-0809">Transit peptide</keyword>
<keyword evidence="4 9" id="KW-0808">Transferase</keyword>
<evidence type="ECO:0000256" key="7">
    <source>
        <dbReference type="ARBA" id="ARBA00023163"/>
    </source>
</evidence>
<dbReference type="GO" id="GO:0003899">
    <property type="term" value="F:DNA-directed RNA polymerase activity"/>
    <property type="evidence" value="ECO:0007669"/>
    <property type="project" value="UniProtKB-EC"/>
</dbReference>
<evidence type="ECO:0000313" key="12">
    <source>
        <dbReference type="WBParaSite" id="Pan_g14447.t1"/>
    </source>
</evidence>
<keyword evidence="11" id="KW-1185">Reference proteome</keyword>
<reference evidence="12" key="2">
    <citation type="submission" date="2020-10" db="UniProtKB">
        <authorList>
            <consortium name="WormBaseParasite"/>
        </authorList>
    </citation>
    <scope>IDENTIFICATION</scope>
</reference>
<dbReference type="AlphaFoldDB" id="A0A7E4UYQ3"/>
<dbReference type="GO" id="GO:0006390">
    <property type="term" value="P:mitochondrial transcription"/>
    <property type="evidence" value="ECO:0007669"/>
    <property type="project" value="TreeGrafter"/>
</dbReference>
<comment type="catalytic activity">
    <reaction evidence="8 9">
        <text>RNA(n) + a ribonucleoside 5'-triphosphate = RNA(n+1) + diphosphate</text>
        <dbReference type="Rhea" id="RHEA:21248"/>
        <dbReference type="Rhea" id="RHEA-COMP:14527"/>
        <dbReference type="Rhea" id="RHEA-COMP:17342"/>
        <dbReference type="ChEBI" id="CHEBI:33019"/>
        <dbReference type="ChEBI" id="CHEBI:61557"/>
        <dbReference type="ChEBI" id="CHEBI:140395"/>
        <dbReference type="EC" id="2.7.7.6"/>
    </reaction>
</comment>
<keyword evidence="3 9" id="KW-0240">DNA-directed RNA polymerase</keyword>
<evidence type="ECO:0000256" key="8">
    <source>
        <dbReference type="ARBA" id="ARBA00048552"/>
    </source>
</evidence>
<comment type="function">
    <text evidence="9">DNA-dependent RNA polymerase catalyzes the transcription of DNA into RNA using the four ribonucleoside triphosphates as substrates.</text>
</comment>
<accession>A0A7E4UYQ3</accession>
<dbReference type="InterPro" id="IPR002092">
    <property type="entry name" value="DNA-dir_Rpol_phage-type"/>
</dbReference>
<dbReference type="Gene3D" id="1.10.287.280">
    <property type="match status" value="1"/>
</dbReference>
<dbReference type="InterPro" id="IPR029262">
    <property type="entry name" value="RPOL_N"/>
</dbReference>
<dbReference type="PANTHER" id="PTHR10102:SF0">
    <property type="entry name" value="DNA-DIRECTED RNA POLYMERASE, MITOCHONDRIAL"/>
    <property type="match status" value="1"/>
</dbReference>
<evidence type="ECO:0000256" key="3">
    <source>
        <dbReference type="ARBA" id="ARBA00022478"/>
    </source>
</evidence>
<evidence type="ECO:0000256" key="1">
    <source>
        <dbReference type="ARBA" id="ARBA00009493"/>
    </source>
</evidence>
<keyword evidence="7 9" id="KW-0804">Transcription</keyword>